<dbReference type="EMBL" id="JBHGPK010000067">
    <property type="protein sequence ID" value="MFC2255059.1"/>
    <property type="molecule type" value="Genomic_DNA"/>
</dbReference>
<dbReference type="Pfam" id="PF05506">
    <property type="entry name" value="PLipase_C_C"/>
    <property type="match status" value="1"/>
</dbReference>
<evidence type="ECO:0000259" key="2">
    <source>
        <dbReference type="Pfam" id="PF05506"/>
    </source>
</evidence>
<dbReference type="NCBIfam" id="TIGR03396">
    <property type="entry name" value="PC_PLC"/>
    <property type="match status" value="1"/>
</dbReference>
<evidence type="ECO:0000313" key="3">
    <source>
        <dbReference type="EMBL" id="MFC2255059.1"/>
    </source>
</evidence>
<comment type="caution">
    <text evidence="3">The sequence shown here is derived from an EMBL/GenBank/DDBJ whole genome shotgun (WGS) entry which is preliminary data.</text>
</comment>
<name>A0ABV6ZS82_9HYPH</name>
<keyword evidence="1" id="KW-0378">Hydrolase</keyword>
<organism evidence="3 4">
    <name type="scientific">Labrys neptuniae</name>
    <dbReference type="NCBI Taxonomy" id="376174"/>
    <lineage>
        <taxon>Bacteria</taxon>
        <taxon>Pseudomonadati</taxon>
        <taxon>Pseudomonadota</taxon>
        <taxon>Alphaproteobacteria</taxon>
        <taxon>Hyphomicrobiales</taxon>
        <taxon>Xanthobacteraceae</taxon>
        <taxon>Labrys</taxon>
    </lineage>
</organism>
<dbReference type="Pfam" id="PF04185">
    <property type="entry name" value="Phosphoesterase"/>
    <property type="match status" value="1"/>
</dbReference>
<dbReference type="InterPro" id="IPR007312">
    <property type="entry name" value="Phosphoesterase"/>
</dbReference>
<sequence length="795" mass="87977">MDRRKFIKLLGSTGTSTAAFTACSAYMQEAVAQSDVPKTLVEASGSNHKGSLKDIEHVILFMQENRSFDHYFGTLRGVRGFGDPRPLLLKNGTQVWEQPLEEGSAQTAKPFDYNTAKPFDYKDYLWGAALLQLYFSPTAPETALVPDPPHDHPSSVSAWNDGKMDSWVTHKTTDTFIHYKEEDLPLYFKLAKSFTVCDANFCSHNGPTDPNRSFFFTGTSMGRDSNAYFSENKGQRPAPNWLTYPERLEALGVDWKFYQEGLGNTITEPFGGNYDCNTPKFFEQYRDETTSIYNKIQSVNPILREDADVPSQFEQDILDAKLPAVSWIVPPLAYSEHPVFPPHFGEFYLNEILRCLAANPDVWRKTVLITTFDENGGFFDHVPPPAPPLNREQGLVSSGIRIATAPEASLAAFDHDVDIENSIGVLNAPTGMGARVPMLVISPWSTGGRVCSEVFDHTSTINFIEAWLAERGVPVHQRPYEQISLWRLAVAGDLTSALDFNRDPARDMNERVSPPAKAQEILGKGERLVLIPTAGSYKYSADKAHAGHRGMLTYPPDNNAIAVASKQDATQVELLPLGYDFQVYSAFVTPAGGGAEQLQLTFHNAGPLGVPYTVYSYSSDDKPRFYTVEGTEPENPVELSDSWGLVSGAYHHVVHAPNGYLAEFRGNRNEPVQKLFPEVLAINALDDAKTAQITLAQWPTANGKLKLIDAYADVLETGKPVQTVPVGTQIVSIATHDGWYDLALVDASIDKPGPTDFLRRYAGHFENGKISKTDPAIGKIYNATTYKYEELGKTT</sequence>
<evidence type="ECO:0000313" key="4">
    <source>
        <dbReference type="Proteomes" id="UP001595190"/>
    </source>
</evidence>
<evidence type="ECO:0000256" key="1">
    <source>
        <dbReference type="ARBA" id="ARBA00022801"/>
    </source>
</evidence>
<dbReference type="PANTHER" id="PTHR31956:SF1">
    <property type="entry name" value="NON-SPECIFIC PHOSPHOLIPASE C1"/>
    <property type="match status" value="1"/>
</dbReference>
<dbReference type="PROSITE" id="PS51257">
    <property type="entry name" value="PROKAR_LIPOPROTEIN"/>
    <property type="match status" value="1"/>
</dbReference>
<proteinExistence type="predicted"/>
<dbReference type="InterPro" id="IPR008475">
    <property type="entry name" value="PLipase_C_C"/>
</dbReference>
<dbReference type="Gene3D" id="3.40.720.10">
    <property type="entry name" value="Alkaline Phosphatase, subunit A"/>
    <property type="match status" value="2"/>
</dbReference>
<reference evidence="3 4" key="1">
    <citation type="submission" date="2024-09" db="EMBL/GenBank/DDBJ databases">
        <title>Description of Labrys sedimenti sp. nov., isolated from a diclofenac-degrading enrichment culture, and genome-based reclassification of Labrys portucalensis as a later heterotypic synonym of Labrys neptuniae.</title>
        <authorList>
            <person name="Tancsics A."/>
            <person name="Csepanyi A."/>
        </authorList>
    </citation>
    <scope>NUCLEOTIDE SEQUENCE [LARGE SCALE GENOMIC DNA]</scope>
    <source>
        <strain evidence="3 4">LMG 23412</strain>
    </source>
</reference>
<dbReference type="RefSeq" id="WP_394315634.1">
    <property type="nucleotide sequence ID" value="NZ_JBHGPK010000067.1"/>
</dbReference>
<dbReference type="PANTHER" id="PTHR31956">
    <property type="entry name" value="NON-SPECIFIC PHOSPHOLIPASE C4-RELATED"/>
    <property type="match status" value="1"/>
</dbReference>
<dbReference type="InterPro" id="IPR017850">
    <property type="entry name" value="Alkaline_phosphatase_core_sf"/>
</dbReference>
<feature type="domain" description="Bacterial phospholipase C C-terminal" evidence="2">
    <location>
        <begin position="576"/>
        <end position="667"/>
    </location>
</feature>
<dbReference type="InterPro" id="IPR017767">
    <property type="entry name" value="PC-PLC"/>
</dbReference>
<gene>
    <name evidence="3" type="ORF">ACETRX_36235</name>
</gene>
<accession>A0ABV6ZS82</accession>
<dbReference type="Proteomes" id="UP001595190">
    <property type="component" value="Unassembled WGS sequence"/>
</dbReference>
<protein>
    <submittedName>
        <fullName evidence="3">Phosphocholine-specific phospholipase C</fullName>
    </submittedName>
</protein>